<comment type="caution">
    <text evidence="6">The sequence shown here is derived from an EMBL/GenBank/DDBJ whole genome shotgun (WGS) entry which is preliminary data.</text>
</comment>
<dbReference type="CDD" id="cd08420">
    <property type="entry name" value="PBP2_CysL_like"/>
    <property type="match status" value="1"/>
</dbReference>
<dbReference type="PROSITE" id="PS50931">
    <property type="entry name" value="HTH_LYSR"/>
    <property type="match status" value="1"/>
</dbReference>
<evidence type="ECO:0000259" key="5">
    <source>
        <dbReference type="PROSITE" id="PS50931"/>
    </source>
</evidence>
<dbReference type="GO" id="GO:0003700">
    <property type="term" value="F:DNA-binding transcription factor activity"/>
    <property type="evidence" value="ECO:0007669"/>
    <property type="project" value="InterPro"/>
</dbReference>
<dbReference type="Pfam" id="PF00126">
    <property type="entry name" value="HTH_1"/>
    <property type="match status" value="1"/>
</dbReference>
<evidence type="ECO:0000256" key="3">
    <source>
        <dbReference type="ARBA" id="ARBA00023125"/>
    </source>
</evidence>
<dbReference type="PANTHER" id="PTHR30126">
    <property type="entry name" value="HTH-TYPE TRANSCRIPTIONAL REGULATOR"/>
    <property type="match status" value="1"/>
</dbReference>
<name>A0A4V6P2K3_9BURK</name>
<dbReference type="Pfam" id="PF03466">
    <property type="entry name" value="LysR_substrate"/>
    <property type="match status" value="1"/>
</dbReference>
<dbReference type="InterPro" id="IPR036388">
    <property type="entry name" value="WH-like_DNA-bd_sf"/>
</dbReference>
<keyword evidence="7" id="KW-1185">Reference proteome</keyword>
<evidence type="ECO:0000313" key="6">
    <source>
        <dbReference type="EMBL" id="TCU93169.1"/>
    </source>
</evidence>
<dbReference type="InterPro" id="IPR000847">
    <property type="entry name" value="LysR_HTH_N"/>
</dbReference>
<dbReference type="InterPro" id="IPR036390">
    <property type="entry name" value="WH_DNA-bd_sf"/>
</dbReference>
<dbReference type="Proteomes" id="UP000294692">
    <property type="component" value="Unassembled WGS sequence"/>
</dbReference>
<dbReference type="SUPFAM" id="SSF53850">
    <property type="entry name" value="Periplasmic binding protein-like II"/>
    <property type="match status" value="1"/>
</dbReference>
<dbReference type="EMBL" id="SMBX01000012">
    <property type="protein sequence ID" value="TCU93169.1"/>
    <property type="molecule type" value="Genomic_DNA"/>
</dbReference>
<dbReference type="GO" id="GO:0000976">
    <property type="term" value="F:transcription cis-regulatory region binding"/>
    <property type="evidence" value="ECO:0007669"/>
    <property type="project" value="TreeGrafter"/>
</dbReference>
<dbReference type="OrthoDB" id="9808620at2"/>
<dbReference type="PANTHER" id="PTHR30126:SF94">
    <property type="entry name" value="LYSR FAMILY TRANSCRIPTIONAL REGULATOR"/>
    <property type="match status" value="1"/>
</dbReference>
<keyword evidence="3 6" id="KW-0238">DNA-binding</keyword>
<dbReference type="AlphaFoldDB" id="A0A4V6P2K3"/>
<keyword evidence="2" id="KW-0805">Transcription regulation</keyword>
<dbReference type="SUPFAM" id="SSF46785">
    <property type="entry name" value="Winged helix' DNA-binding domain"/>
    <property type="match status" value="1"/>
</dbReference>
<sequence>MHLTLRQLEIFVAVAECGSTLSAGRQIALSQSATSGALKELEHLLDVALFDRVGRRLVLNESGRALLPQARMTLDAAREIERQFGLGDGSGPACIRLGASTTIGNYLVPGLVARYIQKRPNTGVDVRIGNTQEIAEAVARFEVDMGLVEGPCNVPDLRVEPWMDDALGIVCSPSHPLALSGKPCNVRALRGATWLLREAGSGTRTAAEHELLPYLDHFESVLQLGSTEAIKQAAACGLGLTCLSLHAVQDMLRLGKLVVLPTTLPSLSRRFYVIRHRSKIESDRMREFLSCAEQAPAG</sequence>
<accession>A0A4V6P2K3</accession>
<reference evidence="6 7" key="1">
    <citation type="submission" date="2019-03" db="EMBL/GenBank/DDBJ databases">
        <title>Genomic Encyclopedia of Type Strains, Phase IV (KMG-IV): sequencing the most valuable type-strain genomes for metagenomic binning, comparative biology and taxonomic classification.</title>
        <authorList>
            <person name="Goeker M."/>
        </authorList>
    </citation>
    <scope>NUCLEOTIDE SEQUENCE [LARGE SCALE GENOMIC DNA]</scope>
    <source>
        <strain evidence="6 7">DSM 100048</strain>
    </source>
</reference>
<proteinExistence type="inferred from homology"/>
<protein>
    <submittedName>
        <fullName evidence="6">DNA-binding transcriptional LysR family regulator</fullName>
    </submittedName>
</protein>
<gene>
    <name evidence="6" type="ORF">EV686_11252</name>
</gene>
<dbReference type="Gene3D" id="3.40.190.290">
    <property type="match status" value="1"/>
</dbReference>
<dbReference type="NCBIfam" id="NF008095">
    <property type="entry name" value="PRK10837.1"/>
    <property type="match status" value="1"/>
</dbReference>
<comment type="similarity">
    <text evidence="1">Belongs to the LysR transcriptional regulatory family.</text>
</comment>
<dbReference type="RefSeq" id="WP_132478140.1">
    <property type="nucleotide sequence ID" value="NZ_JBHRVM010000001.1"/>
</dbReference>
<feature type="domain" description="HTH lysR-type" evidence="5">
    <location>
        <begin position="3"/>
        <end position="60"/>
    </location>
</feature>
<dbReference type="Gene3D" id="1.10.10.10">
    <property type="entry name" value="Winged helix-like DNA-binding domain superfamily/Winged helix DNA-binding domain"/>
    <property type="match status" value="1"/>
</dbReference>
<evidence type="ECO:0000256" key="2">
    <source>
        <dbReference type="ARBA" id="ARBA00023015"/>
    </source>
</evidence>
<keyword evidence="4" id="KW-0804">Transcription</keyword>
<organism evidence="6 7">
    <name type="scientific">Paracandidimonas soli</name>
    <dbReference type="NCBI Taxonomy" id="1917182"/>
    <lineage>
        <taxon>Bacteria</taxon>
        <taxon>Pseudomonadati</taxon>
        <taxon>Pseudomonadota</taxon>
        <taxon>Betaproteobacteria</taxon>
        <taxon>Burkholderiales</taxon>
        <taxon>Alcaligenaceae</taxon>
        <taxon>Paracandidimonas</taxon>
    </lineage>
</organism>
<dbReference type="InterPro" id="IPR005119">
    <property type="entry name" value="LysR_subst-bd"/>
</dbReference>
<evidence type="ECO:0000256" key="4">
    <source>
        <dbReference type="ARBA" id="ARBA00023163"/>
    </source>
</evidence>
<evidence type="ECO:0000313" key="7">
    <source>
        <dbReference type="Proteomes" id="UP000294692"/>
    </source>
</evidence>
<evidence type="ECO:0000256" key="1">
    <source>
        <dbReference type="ARBA" id="ARBA00009437"/>
    </source>
</evidence>